<dbReference type="EMBL" id="QAYL01000035">
    <property type="protein sequence ID" value="RFD24148.1"/>
    <property type="molecule type" value="Genomic_DNA"/>
</dbReference>
<proteinExistence type="predicted"/>
<evidence type="ECO:0000313" key="1">
    <source>
        <dbReference type="EMBL" id="RFD24148.1"/>
    </source>
</evidence>
<evidence type="ECO:0000313" key="2">
    <source>
        <dbReference type="Proteomes" id="UP000258522"/>
    </source>
</evidence>
<protein>
    <submittedName>
        <fullName evidence="1">Uncharacterized protein</fullName>
    </submittedName>
</protein>
<dbReference type="AlphaFoldDB" id="A0A3E1HCG3"/>
<comment type="caution">
    <text evidence="1">The sequence shown here is derived from an EMBL/GenBank/DDBJ whole genome shotgun (WGS) entry which is preliminary data.</text>
</comment>
<organism evidence="1 2">
    <name type="scientific">Mycobacterium uberis</name>
    <dbReference type="NCBI Taxonomy" id="2162698"/>
    <lineage>
        <taxon>Bacteria</taxon>
        <taxon>Bacillati</taxon>
        <taxon>Actinomycetota</taxon>
        <taxon>Actinomycetes</taxon>
        <taxon>Mycobacteriales</taxon>
        <taxon>Mycobacteriaceae</taxon>
        <taxon>Mycobacterium</taxon>
    </lineage>
</organism>
<name>A0A3E1HCG3_9MYCO</name>
<gene>
    <name evidence="1" type="ORF">MUBE_14270</name>
</gene>
<sequence length="93" mass="10248">MATPCSAFISVRTWSPRSPQTNTAVPIGTLTADDRGDQQAVHTGELVGVALYQHDRSTKCWSSRELDTDPAAADQNYHRSGARVIHDCDYCLR</sequence>
<keyword evidence="2" id="KW-1185">Reference proteome</keyword>
<dbReference type="Proteomes" id="UP000258522">
    <property type="component" value="Unassembled WGS sequence"/>
</dbReference>
<reference evidence="1 2" key="1">
    <citation type="submission" date="2018-07" db="EMBL/GenBank/DDBJ databases">
        <title>Whole genome sequence of Mycobacterium uberis.</title>
        <authorList>
            <person name="Benjak A."/>
        </authorList>
    </citation>
    <scope>NUCLEOTIDE SEQUENCE [LARGE SCALE GENOMIC DNA]</scope>
    <source>
        <strain evidence="1 2">Jura</strain>
    </source>
</reference>
<accession>A0A3E1HCG3</accession>